<dbReference type="VEuPathDB" id="TriTrypDB:C3747_60g119"/>
<feature type="region of interest" description="Disordered" evidence="2">
    <location>
        <begin position="93"/>
        <end position="112"/>
    </location>
</feature>
<feature type="region of interest" description="Disordered" evidence="2">
    <location>
        <begin position="254"/>
        <end position="317"/>
    </location>
</feature>
<gene>
    <name evidence="3" type="ORF">C3747_60g119</name>
</gene>
<evidence type="ECO:0000256" key="2">
    <source>
        <dbReference type="SAM" id="MobiDB-lite"/>
    </source>
</evidence>
<feature type="region of interest" description="Disordered" evidence="2">
    <location>
        <begin position="375"/>
        <end position="396"/>
    </location>
</feature>
<evidence type="ECO:0000256" key="1">
    <source>
        <dbReference type="SAM" id="Coils"/>
    </source>
</evidence>
<feature type="region of interest" description="Disordered" evidence="2">
    <location>
        <begin position="156"/>
        <end position="185"/>
    </location>
</feature>
<dbReference type="VEuPathDB" id="TriTrypDB:ECC02_001882"/>
<dbReference type="VEuPathDB" id="TriTrypDB:TcCL_NonESM12368"/>
<evidence type="ECO:0000313" key="3">
    <source>
        <dbReference type="EMBL" id="PWV11384.1"/>
    </source>
</evidence>
<proteinExistence type="predicted"/>
<dbReference type="VEuPathDB" id="TriTrypDB:TcCL_NonESM12369"/>
<feature type="compositionally biased region" description="Polar residues" evidence="2">
    <location>
        <begin position="308"/>
        <end position="317"/>
    </location>
</feature>
<dbReference type="PANTHER" id="PTHR39666">
    <property type="entry name" value="RANBP2-TYPE DOMAIN-CONTAINING PROTEIN"/>
    <property type="match status" value="1"/>
</dbReference>
<dbReference type="Proteomes" id="UP000246078">
    <property type="component" value="Unassembled WGS sequence"/>
</dbReference>
<dbReference type="VEuPathDB" id="TriTrypDB:TCDM_03230"/>
<reference evidence="3 4" key="1">
    <citation type="journal article" date="2018" name="Microb. Genom.">
        <title>Expanding an expanded genome: long-read sequencing of Trypanosoma cruzi.</title>
        <authorList>
            <person name="Berna L."/>
            <person name="Rodriguez M."/>
            <person name="Chiribao M.L."/>
            <person name="Parodi-Talice A."/>
            <person name="Pita S."/>
            <person name="Rijo G."/>
            <person name="Alvarez-Valin F."/>
            <person name="Robello C."/>
        </authorList>
    </citation>
    <scope>NUCLEOTIDE SEQUENCE [LARGE SCALE GENOMIC DNA]</scope>
    <source>
        <strain evidence="3 4">TCC</strain>
    </source>
</reference>
<dbReference type="VEuPathDB" id="TriTrypDB:C4B63_48g164"/>
<accession>A0A2V2WY21</accession>
<evidence type="ECO:0000313" key="4">
    <source>
        <dbReference type="Proteomes" id="UP000246078"/>
    </source>
</evidence>
<feature type="compositionally biased region" description="Polar residues" evidence="2">
    <location>
        <begin position="261"/>
        <end position="285"/>
    </location>
</feature>
<dbReference type="VEuPathDB" id="TriTrypDB:TcCLB.506635.50"/>
<feature type="compositionally biased region" description="Polar residues" evidence="2">
    <location>
        <begin position="163"/>
        <end position="174"/>
    </location>
</feature>
<dbReference type="VEuPathDB" id="TriTrypDB:TcCLB.509733.140"/>
<feature type="compositionally biased region" description="Polar residues" evidence="2">
    <location>
        <begin position="102"/>
        <end position="112"/>
    </location>
</feature>
<keyword evidence="1" id="KW-0175">Coiled coil</keyword>
<organism evidence="3 4">
    <name type="scientific">Trypanosoma cruzi</name>
    <dbReference type="NCBI Taxonomy" id="5693"/>
    <lineage>
        <taxon>Eukaryota</taxon>
        <taxon>Discoba</taxon>
        <taxon>Euglenozoa</taxon>
        <taxon>Kinetoplastea</taxon>
        <taxon>Metakinetoplastina</taxon>
        <taxon>Trypanosomatida</taxon>
        <taxon>Trypanosomatidae</taxon>
        <taxon>Trypanosoma</taxon>
        <taxon>Schizotrypanum</taxon>
    </lineage>
</organism>
<dbReference type="VEuPathDB" id="TriTrypDB:C4B63_48g165"/>
<dbReference type="EMBL" id="PRFC01000060">
    <property type="protein sequence ID" value="PWV11384.1"/>
    <property type="molecule type" value="Genomic_DNA"/>
</dbReference>
<dbReference type="VEuPathDB" id="TriTrypDB:TcBrA4_0016380"/>
<protein>
    <submittedName>
        <fullName evidence="3">Uncharacterized protein</fullName>
    </submittedName>
</protein>
<dbReference type="AlphaFoldDB" id="A0A2V2WY21"/>
<name>A0A2V2WY21_TRYCR</name>
<dbReference type="PANTHER" id="PTHR39666:SF1">
    <property type="entry name" value="NUCLEAR PORE COMPLEX NUP2_50_61 DOMAIN-CONTAINING PROTEIN"/>
    <property type="match status" value="1"/>
</dbReference>
<comment type="caution">
    <text evidence="3">The sequence shown here is derived from an EMBL/GenBank/DDBJ whole genome shotgun (WGS) entry which is preliminary data.</text>
</comment>
<dbReference type="VEuPathDB" id="TriTrypDB:TcG_04794"/>
<dbReference type="VEuPathDB" id="TriTrypDB:Tc_MARK_3663"/>
<dbReference type="VEuPathDB" id="TriTrypDB:TCSYLVIO_004917"/>
<feature type="coiled-coil region" evidence="1">
    <location>
        <begin position="607"/>
        <end position="743"/>
    </location>
</feature>
<sequence length="904" mass="100501">MKLIILGGPVVGKVNVDVTPDKPFGEVFALIRAAVDKGALWDKFQLNVAEVRDRKVRATTRVIQSTDTAESLGLSSDAAVLILRPLDRNMSGGPTVADRVTDTNSTPPKSTQCDYRSRMIAIYQKYEPSKVGTVDASLQKFKGKEEAVIRQLVKRYGPEPPVSANTPSGNTPGPQSALSPVSPLPPAAVPEVAAASPVVESSSEPAEKSYRSRMIAIYQKYEPSKVGTVDASLQKFKGKEEAVIRQLVKKYGPEPDAANTEFPQSPPNNDVTSPIRSIKPQTFQGAETREETPVSPPSNPQSAGVIHTSASPLAPTNSSKTVGDVLLEPSRETLASIPSTALKDAKKMQVESYGFQSFISPTDHEPLVEPLSEADGNSTVVEEEQGEGTTKADENKGLRIPKNLSFGTAAAIIGKDVFDTTKPMLRDLARSLPSRRRGQNDILEGRCVSIITNNRLQGVVKRAVETLSETAANMLRRVYWRIWQYKVARKLANNLIEERVWMRTRGGARLVDSVPHTFDVPNLEDYVYEKRVCRRERNAEFSDDLQRALRELLYTAKHHLVEANDPEDTPFIFDKDLCPVRDTKELAAALCLLKNMIIDFSETKSIVNLRERELSKLRDTNEVLRRRLGEAETSLSHLTQVGEEMAIVQAQCDKLKEELGQAEEGWKNAKYQLQFLQRELKKERNQPPSNAEQLLQRKDNEVVSLQRELSKLRTKLHREVKEKESLRSQLKEVKAEAVCAAQKLEKWVSSGALASRGRSAGALASQLNLPRGFFSSGFLQTMKTEKIRDEEYLPLGVAEDAREVTSLVGRTSQDIVRENLRLEVELRQNEAAPEEIEFGNCPHCRRRLTSCSATPTGPPGKKAAFCFSCRRSYTFGDLTTRGNLSAVPLVKRWKDPSPRSFVKY</sequence>